<keyword evidence="6" id="KW-0966">Cell projection</keyword>
<dbReference type="GO" id="GO:0044780">
    <property type="term" value="P:bacterial-type flagellum assembly"/>
    <property type="evidence" value="ECO:0007669"/>
    <property type="project" value="InterPro"/>
</dbReference>
<keyword evidence="5" id="KW-0143">Chaperone</keyword>
<name>A0A3M7TUW6_9BACI</name>
<evidence type="ECO:0000256" key="3">
    <source>
        <dbReference type="ARBA" id="ARBA00022490"/>
    </source>
</evidence>
<dbReference type="GO" id="GO:0071973">
    <property type="term" value="P:bacterial-type flagellum-dependent cell motility"/>
    <property type="evidence" value="ECO:0007669"/>
    <property type="project" value="TreeGrafter"/>
</dbReference>
<reference evidence="6 7" key="1">
    <citation type="submission" date="2018-10" db="EMBL/GenBank/DDBJ databases">
        <title>Bacillus Keqinensis sp. nov., a moderately halophilic bacterium isolated from a saline-alkaline lake.</title>
        <authorList>
            <person name="Wang H."/>
        </authorList>
    </citation>
    <scope>NUCLEOTIDE SEQUENCE [LARGE SCALE GENOMIC DNA]</scope>
    <source>
        <strain evidence="6 7">KQ-3</strain>
    </source>
</reference>
<proteinExistence type="inferred from homology"/>
<dbReference type="CDD" id="cd16098">
    <property type="entry name" value="FliS"/>
    <property type="match status" value="1"/>
</dbReference>
<evidence type="ECO:0000256" key="1">
    <source>
        <dbReference type="ARBA" id="ARBA00004514"/>
    </source>
</evidence>
<evidence type="ECO:0000256" key="4">
    <source>
        <dbReference type="ARBA" id="ARBA00022795"/>
    </source>
</evidence>
<dbReference type="PANTHER" id="PTHR34773">
    <property type="entry name" value="FLAGELLAR SECRETION CHAPERONE FLIS"/>
    <property type="match status" value="1"/>
</dbReference>
<comment type="subcellular location">
    <subcellularLocation>
        <location evidence="1">Cytoplasm</location>
        <location evidence="1">Cytosol</location>
    </subcellularLocation>
</comment>
<dbReference type="EMBL" id="RHIB01000001">
    <property type="protein sequence ID" value="RNA69019.1"/>
    <property type="molecule type" value="Genomic_DNA"/>
</dbReference>
<dbReference type="RefSeq" id="WP_122896541.1">
    <property type="nucleotide sequence ID" value="NZ_RHIB01000001.1"/>
</dbReference>
<dbReference type="AlphaFoldDB" id="A0A3M7TUW6"/>
<sequence>MISNEALYKKTSQEITALLYEALINNLEEGKGNIECADYLKANLHLQKSADILQRLGAGLNYEAGIVADQLESLYQYISTLVLEANLKKDTVKIDHALSIIEAVTDAWSQAIENNKDTRSATMKKQSLAYEQSINFREKIKYENQ</sequence>
<dbReference type="GO" id="GO:0005829">
    <property type="term" value="C:cytosol"/>
    <property type="evidence" value="ECO:0007669"/>
    <property type="project" value="UniProtKB-SubCell"/>
</dbReference>
<evidence type="ECO:0000313" key="7">
    <source>
        <dbReference type="Proteomes" id="UP000278746"/>
    </source>
</evidence>
<dbReference type="SUPFAM" id="SSF101116">
    <property type="entry name" value="Flagellar export chaperone FliS"/>
    <property type="match status" value="1"/>
</dbReference>
<evidence type="ECO:0000256" key="2">
    <source>
        <dbReference type="ARBA" id="ARBA00008787"/>
    </source>
</evidence>
<comment type="similarity">
    <text evidence="2">Belongs to the FliS family.</text>
</comment>
<keyword evidence="3" id="KW-0963">Cytoplasm</keyword>
<dbReference type="InterPro" id="IPR036584">
    <property type="entry name" value="FliS_sf"/>
</dbReference>
<dbReference type="PANTHER" id="PTHR34773:SF1">
    <property type="entry name" value="FLAGELLAR SECRETION CHAPERONE FLIS"/>
    <property type="match status" value="1"/>
</dbReference>
<dbReference type="OrthoDB" id="9792010at2"/>
<keyword evidence="4" id="KW-1005">Bacterial flagellum biogenesis</keyword>
<gene>
    <name evidence="6" type="primary">fliS</name>
    <name evidence="6" type="ORF">EBO34_03425</name>
</gene>
<dbReference type="Gene3D" id="1.20.120.340">
    <property type="entry name" value="Flagellar protein FliS"/>
    <property type="match status" value="1"/>
</dbReference>
<keyword evidence="6" id="KW-0282">Flagellum</keyword>
<dbReference type="Pfam" id="PF02561">
    <property type="entry name" value="FliS"/>
    <property type="match status" value="1"/>
</dbReference>
<accession>A0A3M7TUW6</accession>
<keyword evidence="7" id="KW-1185">Reference proteome</keyword>
<comment type="caution">
    <text evidence="6">The sequence shown here is derived from an EMBL/GenBank/DDBJ whole genome shotgun (WGS) entry which is preliminary data.</text>
</comment>
<organism evidence="6 7">
    <name type="scientific">Alteribacter keqinensis</name>
    <dbReference type="NCBI Taxonomy" id="2483800"/>
    <lineage>
        <taxon>Bacteria</taxon>
        <taxon>Bacillati</taxon>
        <taxon>Bacillota</taxon>
        <taxon>Bacilli</taxon>
        <taxon>Bacillales</taxon>
        <taxon>Bacillaceae</taxon>
        <taxon>Alteribacter</taxon>
    </lineage>
</organism>
<keyword evidence="6" id="KW-0969">Cilium</keyword>
<evidence type="ECO:0000256" key="5">
    <source>
        <dbReference type="ARBA" id="ARBA00023186"/>
    </source>
</evidence>
<evidence type="ECO:0000313" key="6">
    <source>
        <dbReference type="EMBL" id="RNA69019.1"/>
    </source>
</evidence>
<dbReference type="NCBIfam" id="TIGR00208">
    <property type="entry name" value="fliS"/>
    <property type="match status" value="1"/>
</dbReference>
<dbReference type="InterPro" id="IPR003713">
    <property type="entry name" value="FliS"/>
</dbReference>
<protein>
    <submittedName>
        <fullName evidence="6">Flagellar export chaperone FliS</fullName>
    </submittedName>
</protein>
<dbReference type="Proteomes" id="UP000278746">
    <property type="component" value="Unassembled WGS sequence"/>
</dbReference>